<sequence length="309" mass="34683">MRKVNLLNPWVVTGLTDGDGSFYVTISKSVKNLIGWSVSINFQIVASENIANMQMLELVKSFFGNIGNISKHKSDNTLRYTVGGVSNCKIIQTHFLNYPLLTYKLVYFHLWSIVLETMGKGEHLSSYGLLKIVGIKAQFKMGLSKLLLASFPSYTPTIRPDFDPNLSSMNISWLCGFMSADGHFGLRIRKHSKLTLGFNFEPVISISQDGISLITLEYIAKILGMGKVIKDSPNRTTYMYYLASLKNINHFINKIEVTDIIGQKALDFADFCKGIEIINSKGHLTQEGLNELKTLSSQMNAKRTNFEKN</sequence>
<dbReference type="PANTHER" id="PTHR36181:SF4">
    <property type="entry name" value="LAGLIDADG ENDONUCLEASE"/>
    <property type="match status" value="1"/>
</dbReference>
<dbReference type="InterPro" id="IPR027434">
    <property type="entry name" value="Homing_endonucl"/>
</dbReference>
<comment type="function">
    <text evidence="1">Mitochondrial DNA endonuclease involved in intron homing.</text>
</comment>
<dbReference type="Gene3D" id="3.10.28.10">
    <property type="entry name" value="Homing endonucleases"/>
    <property type="match status" value="2"/>
</dbReference>
<evidence type="ECO:0000259" key="2">
    <source>
        <dbReference type="Pfam" id="PF00961"/>
    </source>
</evidence>
<reference evidence="3" key="1">
    <citation type="submission" date="2020-07" db="EMBL/GenBank/DDBJ databases">
        <title>Intraspecific comparison of mitochondrial genomes reveal the intron evolution in the important medicinal fungus Ganoderma lingzhi.</title>
        <authorList>
            <person name="Meng G."/>
        </authorList>
    </citation>
    <scope>NUCLEOTIDE SEQUENCE</scope>
</reference>
<dbReference type="AlphaFoldDB" id="A0A8K1QSJ2"/>
<keyword evidence="3" id="KW-0496">Mitochondrion</keyword>
<dbReference type="InterPro" id="IPR004860">
    <property type="entry name" value="LAGLIDADG_dom"/>
</dbReference>
<proteinExistence type="predicted"/>
<feature type="domain" description="Homing endonuclease LAGLIDADG" evidence="2">
    <location>
        <begin position="13"/>
        <end position="114"/>
    </location>
</feature>
<gene>
    <name evidence="3" type="primary">orf309</name>
</gene>
<protein>
    <recommendedName>
        <fullName evidence="2">Homing endonuclease LAGLIDADG domain-containing protein</fullName>
    </recommendedName>
</protein>
<organism evidence="3">
    <name type="scientific">Ganoderma lingzhi</name>
    <dbReference type="NCBI Taxonomy" id="1233435"/>
    <lineage>
        <taxon>Eukaryota</taxon>
        <taxon>Fungi</taxon>
        <taxon>Dikarya</taxon>
        <taxon>Basidiomycota</taxon>
        <taxon>Agaricomycotina</taxon>
        <taxon>Agaricomycetes</taxon>
        <taxon>Polyporales</taxon>
        <taxon>Polyporaceae</taxon>
        <taxon>Ganoderma</taxon>
    </lineage>
</organism>
<dbReference type="InterPro" id="IPR051289">
    <property type="entry name" value="LAGLIDADG_Endonuclease"/>
</dbReference>
<evidence type="ECO:0000256" key="1">
    <source>
        <dbReference type="ARBA" id="ARBA00002670"/>
    </source>
</evidence>
<dbReference type="GO" id="GO:0005739">
    <property type="term" value="C:mitochondrion"/>
    <property type="evidence" value="ECO:0007669"/>
    <property type="project" value="UniProtKB-ARBA"/>
</dbReference>
<dbReference type="Pfam" id="PF00961">
    <property type="entry name" value="LAGLIDADG_1"/>
    <property type="match status" value="2"/>
</dbReference>
<dbReference type="SUPFAM" id="SSF55608">
    <property type="entry name" value="Homing endonucleases"/>
    <property type="match status" value="2"/>
</dbReference>
<dbReference type="PANTHER" id="PTHR36181">
    <property type="entry name" value="INTRON-ENCODED ENDONUCLEASE AI3-RELATED"/>
    <property type="match status" value="1"/>
</dbReference>
<name>A0A8K1QSJ2_9APHY</name>
<evidence type="ECO:0000313" key="3">
    <source>
        <dbReference type="EMBL" id="UDY67681.1"/>
    </source>
</evidence>
<dbReference type="EMBL" id="MT765267">
    <property type="protein sequence ID" value="UDY67681.1"/>
    <property type="molecule type" value="Genomic_DNA"/>
</dbReference>
<feature type="domain" description="Homing endonuclease LAGLIDADG" evidence="2">
    <location>
        <begin position="174"/>
        <end position="273"/>
    </location>
</feature>
<dbReference type="GO" id="GO:0004519">
    <property type="term" value="F:endonuclease activity"/>
    <property type="evidence" value="ECO:0007669"/>
    <property type="project" value="InterPro"/>
</dbReference>
<accession>A0A8K1QSJ2</accession>
<geneLocation type="mitochondrion" evidence="3"/>